<dbReference type="AlphaFoldDB" id="A0A0N4SX97"/>
<reference evidence="4" key="1">
    <citation type="submission" date="2017-02" db="UniProtKB">
        <authorList>
            <consortium name="WormBaseParasite"/>
        </authorList>
    </citation>
    <scope>IDENTIFICATION</scope>
</reference>
<accession>A0A0N4SX97</accession>
<evidence type="ECO:0000256" key="1">
    <source>
        <dbReference type="SAM" id="MobiDB-lite"/>
    </source>
</evidence>
<evidence type="ECO:0000313" key="4">
    <source>
        <dbReference type="WBParaSite" id="BPAG_0000028801-mRNA-1"/>
    </source>
</evidence>
<organism evidence="4">
    <name type="scientific">Brugia pahangi</name>
    <name type="common">Filarial nematode worm</name>
    <dbReference type="NCBI Taxonomy" id="6280"/>
    <lineage>
        <taxon>Eukaryota</taxon>
        <taxon>Metazoa</taxon>
        <taxon>Ecdysozoa</taxon>
        <taxon>Nematoda</taxon>
        <taxon>Chromadorea</taxon>
        <taxon>Rhabditida</taxon>
        <taxon>Spirurina</taxon>
        <taxon>Spiruromorpha</taxon>
        <taxon>Filarioidea</taxon>
        <taxon>Onchocercidae</taxon>
        <taxon>Brugia</taxon>
    </lineage>
</organism>
<name>A0A0N4SX97_BRUPA</name>
<sequence>MASNNRDTGFCGDASGASSPAHFRKITPYVAFERALMRRYLLDVLGNFDIDLFPTYDSDNVARPLGQNKYNKAHFTLRHAVLYVEWI</sequence>
<gene>
    <name evidence="2" type="ORF">BPAG_LOCUS289</name>
</gene>
<feature type="region of interest" description="Disordered" evidence="1">
    <location>
        <begin position="1"/>
        <end position="21"/>
    </location>
</feature>
<keyword evidence="3" id="KW-1185">Reference proteome</keyword>
<protein>
    <submittedName>
        <fullName evidence="4">Transposase</fullName>
    </submittedName>
</protein>
<evidence type="ECO:0000313" key="3">
    <source>
        <dbReference type="Proteomes" id="UP000278627"/>
    </source>
</evidence>
<reference evidence="2 3" key="2">
    <citation type="submission" date="2018-11" db="EMBL/GenBank/DDBJ databases">
        <authorList>
            <consortium name="Pathogen Informatics"/>
        </authorList>
    </citation>
    <scope>NUCLEOTIDE SEQUENCE [LARGE SCALE GENOMIC DNA]</scope>
</reference>
<dbReference type="Proteomes" id="UP000278627">
    <property type="component" value="Unassembled WGS sequence"/>
</dbReference>
<proteinExistence type="predicted"/>
<dbReference type="WBParaSite" id="BPAG_0000028801-mRNA-1">
    <property type="protein sequence ID" value="BPAG_0000028801-mRNA-1"/>
    <property type="gene ID" value="BPAG_0000028801"/>
</dbReference>
<dbReference type="EMBL" id="UZAD01000011">
    <property type="protein sequence ID" value="VDN81475.1"/>
    <property type="molecule type" value="Genomic_DNA"/>
</dbReference>
<evidence type="ECO:0000313" key="2">
    <source>
        <dbReference type="EMBL" id="VDN81475.1"/>
    </source>
</evidence>